<reference evidence="11 12" key="1">
    <citation type="journal article" date="2021" name="bioRxiv">
        <title>Chromosome-scale and haplotype-resolved genome assembly of a tetraploid potato cultivar.</title>
        <authorList>
            <person name="Sun H."/>
            <person name="Jiao W.-B."/>
            <person name="Krause K."/>
            <person name="Campoy J.A."/>
            <person name="Goel M."/>
            <person name="Folz-Donahue K."/>
            <person name="Kukat C."/>
            <person name="Huettel B."/>
            <person name="Schneeberger K."/>
        </authorList>
    </citation>
    <scope>NUCLEOTIDE SEQUENCE [LARGE SCALE GENOMIC DNA]</scope>
    <source>
        <strain evidence="11">SolTubOtavaFocal</strain>
        <tissue evidence="11">Leaves</tissue>
    </source>
</reference>
<keyword evidence="8" id="KW-0325">Glycoprotein</keyword>
<sequence>MKIPPKKPHFFKPIQPGFKNGLKIPIGFLKYLKGNDNVEHAILKRGGYKWPMKVNGHRFEAGWVEFVEQQGLKLGDILMFRHEGNMEFEVSIFDSTHCDREYVEYMEEGGGGGDHTSEEIPKKFKFKEDATERPRRKIKSSKKAPSHVKVATHHKSFGHSQIECTIREYCLSRGYLHLPRQFAYANGLTNKKCELIIRDEKQRSSWNVKLSSSKTRTSIIGCGRTKFFADNCLKKGDCIMFEVVTNGETPIWKFQVTYREVPLQKFQDIMKKPSNMSLLNAQVVTSTSGDDHHPSFSSTVKPYCFTRAFLHLPLDFVKSNGLMNRKCEMVLKDEAQRCWSVWIGRAGRHFGILRGWTKFRAENGLRVGDAYKFELIKNGEMPIAQFHCKYSGKVAKSEEQIGLVVASLMFVTRAKGLLKTSLLPQVSDTGNCIRENYCGSHSSCAKSPYGINFFHKPTGRCSNGLLMIDFIALESGLPLLNPYKDQSANFRHGANFAVAGATALSAQVMTEKKIVLSFTNSSLDVQLDWMSSHFETTCSLDCPVQLKKSLFLVGHIGGNDIIYGLSQGKTMKELRRLVTDIVQTIIHGVKRVIGFGATRIIVPGTFPKGCGPASLTQFMTNDTSSYDEYHCLKDLNNLAIFYNDHLQQAIDEMKKEYTNITLVYGDYYNAYMWFLQNAVTLGFDKNSLQKACCGIGGDYNYDKSRKCGAQGVPMCDDPSTHFNWDGLHLTQAAYSWLTRWLIDDMLPKLNCHV</sequence>
<dbReference type="CDD" id="cd01837">
    <property type="entry name" value="SGNH_plant_lipase_like"/>
    <property type="match status" value="1"/>
</dbReference>
<feature type="domain" description="TF-B3" evidence="10">
    <location>
        <begin position="295"/>
        <end position="389"/>
    </location>
</feature>
<evidence type="ECO:0000256" key="6">
    <source>
        <dbReference type="ARBA" id="ARBA00023125"/>
    </source>
</evidence>
<keyword evidence="3" id="KW-0732">Signal</keyword>
<evidence type="ECO:0000256" key="5">
    <source>
        <dbReference type="ARBA" id="ARBA00023015"/>
    </source>
</evidence>
<dbReference type="Gene3D" id="3.40.50.1110">
    <property type="entry name" value="SGNH hydrolase"/>
    <property type="match status" value="1"/>
</dbReference>
<comment type="similarity">
    <text evidence="2">Belongs to the 'GDSL' lipolytic enzyme family.</text>
</comment>
<keyword evidence="5" id="KW-0805">Transcription regulation</keyword>
<name>A0ABQ7TZW6_SOLTU</name>
<dbReference type="SMART" id="SM01019">
    <property type="entry name" value="B3"/>
    <property type="match status" value="3"/>
</dbReference>
<evidence type="ECO:0000256" key="2">
    <source>
        <dbReference type="ARBA" id="ARBA00008668"/>
    </source>
</evidence>
<evidence type="ECO:0000313" key="11">
    <source>
        <dbReference type="EMBL" id="KAH0740106.1"/>
    </source>
</evidence>
<dbReference type="SUPFAM" id="SSF101936">
    <property type="entry name" value="DNA-binding pseudobarrel domain"/>
    <property type="match status" value="3"/>
</dbReference>
<evidence type="ECO:0000256" key="7">
    <source>
        <dbReference type="ARBA" id="ARBA00023163"/>
    </source>
</evidence>
<evidence type="ECO:0000259" key="10">
    <source>
        <dbReference type="PROSITE" id="PS50863"/>
    </source>
</evidence>
<proteinExistence type="inferred from homology"/>
<dbReference type="CDD" id="cd10017">
    <property type="entry name" value="B3_DNA"/>
    <property type="match status" value="3"/>
</dbReference>
<dbReference type="InterPro" id="IPR001087">
    <property type="entry name" value="GDSL"/>
</dbReference>
<comment type="caution">
    <text evidence="11">The sequence shown here is derived from an EMBL/GenBank/DDBJ whole genome shotgun (WGS) entry which is preliminary data.</text>
</comment>
<feature type="domain" description="TF-B3" evidence="10">
    <location>
        <begin position="7"/>
        <end position="96"/>
    </location>
</feature>
<evidence type="ECO:0000256" key="1">
    <source>
        <dbReference type="ARBA" id="ARBA00004123"/>
    </source>
</evidence>
<dbReference type="EMBL" id="JAIVGD010000026">
    <property type="protein sequence ID" value="KAH0740106.1"/>
    <property type="molecule type" value="Genomic_DNA"/>
</dbReference>
<dbReference type="PROSITE" id="PS50863">
    <property type="entry name" value="B3"/>
    <property type="match status" value="3"/>
</dbReference>
<evidence type="ECO:0000313" key="12">
    <source>
        <dbReference type="Proteomes" id="UP000826656"/>
    </source>
</evidence>
<keyword evidence="7" id="KW-0804">Transcription</keyword>
<protein>
    <recommendedName>
        <fullName evidence="10">TF-B3 domain-containing protein</fullName>
    </recommendedName>
</protein>
<gene>
    <name evidence="11" type="ORF">KY290_033149</name>
</gene>
<evidence type="ECO:0000256" key="9">
    <source>
        <dbReference type="ARBA" id="ARBA00023242"/>
    </source>
</evidence>
<dbReference type="InterPro" id="IPR035669">
    <property type="entry name" value="SGNH_plant_lipase-like"/>
</dbReference>
<accession>A0ABQ7TZW6</accession>
<dbReference type="InterPro" id="IPR015300">
    <property type="entry name" value="DNA-bd_pseudobarrel_sf"/>
</dbReference>
<keyword evidence="9" id="KW-0539">Nucleus</keyword>
<dbReference type="InterPro" id="IPR003340">
    <property type="entry name" value="B3_DNA-bd"/>
</dbReference>
<dbReference type="Pfam" id="PF00657">
    <property type="entry name" value="Lipase_GDSL"/>
    <property type="match status" value="1"/>
</dbReference>
<evidence type="ECO:0000256" key="4">
    <source>
        <dbReference type="ARBA" id="ARBA00022801"/>
    </source>
</evidence>
<dbReference type="InterPro" id="IPR036514">
    <property type="entry name" value="SGNH_hydro_sf"/>
</dbReference>
<dbReference type="PANTHER" id="PTHR22835">
    <property type="entry name" value="ZINC FINGER FYVE DOMAIN CONTAINING PROTEIN"/>
    <property type="match status" value="1"/>
</dbReference>
<dbReference type="Proteomes" id="UP000826656">
    <property type="component" value="Unassembled WGS sequence"/>
</dbReference>
<dbReference type="Gene3D" id="2.40.330.10">
    <property type="entry name" value="DNA-binding pseudobarrel domain"/>
    <property type="match status" value="3"/>
</dbReference>
<dbReference type="PANTHER" id="PTHR22835:SF517">
    <property type="entry name" value="GDSL-LIKE LIPASE_ACYLHYDROLASE FAMILY PROTEIN, EXPRESSED"/>
    <property type="match status" value="1"/>
</dbReference>
<evidence type="ECO:0000256" key="3">
    <source>
        <dbReference type="ARBA" id="ARBA00022729"/>
    </source>
</evidence>
<keyword evidence="6" id="KW-0238">DNA-binding</keyword>
<keyword evidence="12" id="KW-1185">Reference proteome</keyword>
<keyword evidence="4" id="KW-0378">Hydrolase</keyword>
<comment type="subcellular location">
    <subcellularLocation>
        <location evidence="1">Nucleus</location>
    </subcellularLocation>
</comment>
<evidence type="ECO:0000256" key="8">
    <source>
        <dbReference type="ARBA" id="ARBA00023180"/>
    </source>
</evidence>
<dbReference type="SUPFAM" id="SSF52266">
    <property type="entry name" value="SGNH hydrolase"/>
    <property type="match status" value="1"/>
</dbReference>
<organism evidence="11 12">
    <name type="scientific">Solanum tuberosum</name>
    <name type="common">Potato</name>
    <dbReference type="NCBI Taxonomy" id="4113"/>
    <lineage>
        <taxon>Eukaryota</taxon>
        <taxon>Viridiplantae</taxon>
        <taxon>Streptophyta</taxon>
        <taxon>Embryophyta</taxon>
        <taxon>Tracheophyta</taxon>
        <taxon>Spermatophyta</taxon>
        <taxon>Magnoliopsida</taxon>
        <taxon>eudicotyledons</taxon>
        <taxon>Gunneridae</taxon>
        <taxon>Pentapetalae</taxon>
        <taxon>asterids</taxon>
        <taxon>lamiids</taxon>
        <taxon>Solanales</taxon>
        <taxon>Solanaceae</taxon>
        <taxon>Solanoideae</taxon>
        <taxon>Solaneae</taxon>
        <taxon>Solanum</taxon>
    </lineage>
</organism>
<dbReference type="Pfam" id="PF02362">
    <property type="entry name" value="B3"/>
    <property type="match status" value="3"/>
</dbReference>
<feature type="domain" description="TF-B3" evidence="10">
    <location>
        <begin position="161"/>
        <end position="257"/>
    </location>
</feature>